<sequence length="220" mass="24537">MTSAVPAPRKAGADRKARPPVPLIACSHDGRGQQRTGERRQTDKHTYTYALLPLSLCRRRAWRDDDSLHRWCAFAVSLHRRGLMPEPARLRSDTFDATQSLHRSGTNGLKVNTSRKKLLDRGLRPPPPHQSACARRHSLLHQPNCVVRRRSQAHNAPGPWLPAWTGTWSARDPLTATPIRNQEDCIAWVSGLKLAKHAARGISDHSMMRASAAEPRTGLA</sequence>
<protein>
    <submittedName>
        <fullName evidence="2">Uncharacterized protein</fullName>
    </submittedName>
</protein>
<accession>A0A9P4KHX6</accession>
<dbReference type="AlphaFoldDB" id="A0A9P4KHX6"/>
<feature type="compositionally biased region" description="Basic and acidic residues" evidence="1">
    <location>
        <begin position="28"/>
        <end position="44"/>
    </location>
</feature>
<keyword evidence="3" id="KW-1185">Reference proteome</keyword>
<evidence type="ECO:0000256" key="1">
    <source>
        <dbReference type="SAM" id="MobiDB-lite"/>
    </source>
</evidence>
<organism evidence="2 3">
    <name type="scientific">Lojkania enalia</name>
    <dbReference type="NCBI Taxonomy" id="147567"/>
    <lineage>
        <taxon>Eukaryota</taxon>
        <taxon>Fungi</taxon>
        <taxon>Dikarya</taxon>
        <taxon>Ascomycota</taxon>
        <taxon>Pezizomycotina</taxon>
        <taxon>Dothideomycetes</taxon>
        <taxon>Pleosporomycetidae</taxon>
        <taxon>Pleosporales</taxon>
        <taxon>Pleosporales incertae sedis</taxon>
        <taxon>Lojkania</taxon>
    </lineage>
</organism>
<dbReference type="Proteomes" id="UP000800093">
    <property type="component" value="Unassembled WGS sequence"/>
</dbReference>
<evidence type="ECO:0000313" key="2">
    <source>
        <dbReference type="EMBL" id="KAF2266815.1"/>
    </source>
</evidence>
<reference evidence="3" key="1">
    <citation type="journal article" date="2020" name="Stud. Mycol.">
        <title>101 Dothideomycetes genomes: A test case for predicting lifestyles and emergence of pathogens.</title>
        <authorList>
            <person name="Haridas S."/>
            <person name="Albert R."/>
            <person name="Binder M."/>
            <person name="Bloem J."/>
            <person name="LaButti K."/>
            <person name="Salamov A."/>
            <person name="Andreopoulos B."/>
            <person name="Baker S."/>
            <person name="Barry K."/>
            <person name="Bills G."/>
            <person name="Bluhm B."/>
            <person name="Cannon C."/>
            <person name="Castanera R."/>
            <person name="Culley D."/>
            <person name="Daum C."/>
            <person name="Ezra D."/>
            <person name="Gonzalez J."/>
            <person name="Henrissat B."/>
            <person name="Kuo A."/>
            <person name="Liang C."/>
            <person name="Lipzen A."/>
            <person name="Lutzoni F."/>
            <person name="Magnuson J."/>
            <person name="Mondo S."/>
            <person name="Nolan M."/>
            <person name="Ohm R."/>
            <person name="Pangilinan J."/>
            <person name="Park H.-J."/>
            <person name="Ramirez L."/>
            <person name="Alfaro M."/>
            <person name="Sun H."/>
            <person name="Tritt A."/>
            <person name="Yoshinaga Y."/>
            <person name="Zwiers L.-H."/>
            <person name="Turgeon B."/>
            <person name="Goodwin S."/>
            <person name="Spatafora J."/>
            <person name="Crous P."/>
            <person name="Grigoriev I."/>
        </authorList>
    </citation>
    <scope>NUCLEOTIDE SEQUENCE [LARGE SCALE GENOMIC DNA]</scope>
    <source>
        <strain evidence="3">CBS 304.66</strain>
    </source>
</reference>
<comment type="caution">
    <text evidence="2">The sequence shown here is derived from an EMBL/GenBank/DDBJ whole genome shotgun (WGS) entry which is preliminary data.</text>
</comment>
<name>A0A9P4KHX6_9PLEO</name>
<gene>
    <name evidence="2" type="ORF">CC78DRAFT_614632</name>
</gene>
<evidence type="ECO:0000313" key="3">
    <source>
        <dbReference type="Proteomes" id="UP000800093"/>
    </source>
</evidence>
<feature type="region of interest" description="Disordered" evidence="1">
    <location>
        <begin position="1"/>
        <end position="44"/>
    </location>
</feature>
<proteinExistence type="predicted"/>
<dbReference type="EMBL" id="ML986595">
    <property type="protein sequence ID" value="KAF2266815.1"/>
    <property type="molecule type" value="Genomic_DNA"/>
</dbReference>